<proteinExistence type="predicted"/>
<gene>
    <name evidence="1" type="ORF">QQF64_018580</name>
</gene>
<dbReference type="Proteomes" id="UP001558613">
    <property type="component" value="Unassembled WGS sequence"/>
</dbReference>
<protein>
    <submittedName>
        <fullName evidence="1">Uncharacterized protein</fullName>
    </submittedName>
</protein>
<feature type="non-terminal residue" evidence="1">
    <location>
        <position position="96"/>
    </location>
</feature>
<reference evidence="1 2" key="1">
    <citation type="submission" date="2023-09" db="EMBL/GenBank/DDBJ databases">
        <authorList>
            <person name="Wang M."/>
        </authorList>
    </citation>
    <scope>NUCLEOTIDE SEQUENCE [LARGE SCALE GENOMIC DNA]</scope>
    <source>
        <strain evidence="1">GT-2023</strain>
        <tissue evidence="1">Liver</tissue>
    </source>
</reference>
<comment type="caution">
    <text evidence="1">The sequence shown here is derived from an EMBL/GenBank/DDBJ whole genome shotgun (WGS) entry which is preliminary data.</text>
</comment>
<feature type="non-terminal residue" evidence="1">
    <location>
        <position position="1"/>
    </location>
</feature>
<sequence>GDHYFGGDSYFHIIKGNSCRRVTNLTTDSNAVVYSLHPNCQGGDHYFAAHGNFYIIFQEKGTYRTTTNMNLDTFAEEHTLHPNFRDGLYYWEWPYI</sequence>
<evidence type="ECO:0000313" key="1">
    <source>
        <dbReference type="EMBL" id="KAL1250784.1"/>
    </source>
</evidence>
<keyword evidence="2" id="KW-1185">Reference proteome</keyword>
<organism evidence="1 2">
    <name type="scientific">Cirrhinus molitorella</name>
    <name type="common">mud carp</name>
    <dbReference type="NCBI Taxonomy" id="172907"/>
    <lineage>
        <taxon>Eukaryota</taxon>
        <taxon>Metazoa</taxon>
        <taxon>Chordata</taxon>
        <taxon>Craniata</taxon>
        <taxon>Vertebrata</taxon>
        <taxon>Euteleostomi</taxon>
        <taxon>Actinopterygii</taxon>
        <taxon>Neopterygii</taxon>
        <taxon>Teleostei</taxon>
        <taxon>Ostariophysi</taxon>
        <taxon>Cypriniformes</taxon>
        <taxon>Cyprinidae</taxon>
        <taxon>Labeoninae</taxon>
        <taxon>Labeonini</taxon>
        <taxon>Cirrhinus</taxon>
    </lineage>
</organism>
<evidence type="ECO:0000313" key="2">
    <source>
        <dbReference type="Proteomes" id="UP001558613"/>
    </source>
</evidence>
<accession>A0ABR3LGG6</accession>
<name>A0ABR3LGG6_9TELE</name>
<dbReference type="EMBL" id="JAYMGO010000022">
    <property type="protein sequence ID" value="KAL1250784.1"/>
    <property type="molecule type" value="Genomic_DNA"/>
</dbReference>